<dbReference type="Gene3D" id="1.10.10.60">
    <property type="entry name" value="Homeodomain-like"/>
    <property type="match status" value="1"/>
</dbReference>
<feature type="compositionally biased region" description="Low complexity" evidence="12">
    <location>
        <begin position="208"/>
        <end position="217"/>
    </location>
</feature>
<accession>A0A813UHK0</accession>
<dbReference type="FunFam" id="1.10.10.10:FF:000031">
    <property type="entry name" value="Paired box protein Pax-7"/>
    <property type="match status" value="1"/>
</dbReference>
<dbReference type="Gene3D" id="1.10.10.10">
    <property type="entry name" value="Winged helix-like DNA-binding domain superfamily/Winged helix DNA-binding domain"/>
    <property type="match status" value="2"/>
</dbReference>
<dbReference type="EMBL" id="CAJNOJ010000017">
    <property type="protein sequence ID" value="CAF0826042.1"/>
    <property type="molecule type" value="Genomic_DNA"/>
</dbReference>
<evidence type="ECO:0000256" key="9">
    <source>
        <dbReference type="ARBA" id="ARBA00023242"/>
    </source>
</evidence>
<evidence type="ECO:0000256" key="7">
    <source>
        <dbReference type="ARBA" id="ARBA00023155"/>
    </source>
</evidence>
<dbReference type="PROSITE" id="PS50071">
    <property type="entry name" value="HOMEOBOX_2"/>
    <property type="match status" value="1"/>
</dbReference>
<feature type="region of interest" description="Disordered" evidence="12">
    <location>
        <begin position="1"/>
        <end position="27"/>
    </location>
</feature>
<keyword evidence="4" id="KW-0563">Paired box</keyword>
<evidence type="ECO:0000259" key="14">
    <source>
        <dbReference type="PROSITE" id="PS51057"/>
    </source>
</evidence>
<dbReference type="InterPro" id="IPR001356">
    <property type="entry name" value="HD"/>
</dbReference>
<protein>
    <submittedName>
        <fullName evidence="15">Uncharacterized protein</fullName>
    </submittedName>
</protein>
<dbReference type="GO" id="GO:0000981">
    <property type="term" value="F:DNA-binding transcription factor activity, RNA polymerase II-specific"/>
    <property type="evidence" value="ECO:0007669"/>
    <property type="project" value="InterPro"/>
</dbReference>
<sequence>MLANSTTTPTTNRITNSTSTWSHPPPPMIYHSHPLSYEGQGRVNQLGGVFINGRPLPNHLRVKIIDMAAQGVRPCVISRQLRVSHGCVSKILARYAETGSIKPGSIGGSKPRVVTADIEQKIDEYKNSYPHGTMFVWEIRERLVRDGVCKPTSLPSLSTLTRMLRDAGGDVDGNHILDERSSMDMMESHEDVKDDKNDVRCIIADKTSNNNNNNNSNTAKGRRYRTSFSQDQIEQLEHVFQRTHYPDVQAREDLSRRTGLSEARVQVWFSNRRARWRKIASVHHQHQQQQQQQQQQQHQQQQQQLHHIPPATSPLMFPTGPTATSSVNIPVQATASPTAVAASRLHFTPFCLPPIDTSSAAPGQLSSSSSSSVFHPSNECSSSNGTSNAAALLFSNQQQQQQQHQQQSLYARYTNDYEQIYRSTGTFPYSSTNASTMMMSGQVLPPPPATATHSSSPFYTPNMFDVHNVYL</sequence>
<feature type="compositionally biased region" description="Low complexity" evidence="12">
    <location>
        <begin position="287"/>
        <end position="304"/>
    </location>
</feature>
<dbReference type="PANTHER" id="PTHR45636">
    <property type="entry name" value="PAIRED BOX PROTEIN PAX-6-RELATED-RELATED"/>
    <property type="match status" value="1"/>
</dbReference>
<evidence type="ECO:0000313" key="15">
    <source>
        <dbReference type="EMBL" id="CAF0826042.1"/>
    </source>
</evidence>
<dbReference type="CDD" id="cd00086">
    <property type="entry name" value="homeodomain"/>
    <property type="match status" value="1"/>
</dbReference>
<keyword evidence="8" id="KW-0804">Transcription</keyword>
<dbReference type="Proteomes" id="UP000663852">
    <property type="component" value="Unassembled WGS sequence"/>
</dbReference>
<name>A0A813UHK0_ADIRI</name>
<gene>
    <name evidence="15" type="ORF">EDS130_LOCUS6095</name>
</gene>
<reference evidence="15" key="1">
    <citation type="submission" date="2021-02" db="EMBL/GenBank/DDBJ databases">
        <authorList>
            <person name="Nowell W R."/>
        </authorList>
    </citation>
    <scope>NUCLEOTIDE SEQUENCE</scope>
</reference>
<dbReference type="OrthoDB" id="6159439at2759"/>
<dbReference type="InterPro" id="IPR036388">
    <property type="entry name" value="WH-like_DNA-bd_sf"/>
</dbReference>
<comment type="subcellular location">
    <subcellularLocation>
        <location evidence="1 10 11">Nucleus</location>
    </subcellularLocation>
</comment>
<feature type="compositionally biased region" description="Polar residues" evidence="12">
    <location>
        <begin position="373"/>
        <end position="382"/>
    </location>
</feature>
<proteinExistence type="inferred from homology"/>
<dbReference type="Pfam" id="PF00046">
    <property type="entry name" value="Homeodomain"/>
    <property type="match status" value="1"/>
</dbReference>
<dbReference type="Pfam" id="PF00292">
    <property type="entry name" value="PAX"/>
    <property type="match status" value="1"/>
</dbReference>
<feature type="region of interest" description="Disordered" evidence="12">
    <location>
        <begin position="359"/>
        <end position="382"/>
    </location>
</feature>
<keyword evidence="9 10" id="KW-0539">Nucleus</keyword>
<evidence type="ECO:0000256" key="8">
    <source>
        <dbReference type="ARBA" id="ARBA00023163"/>
    </source>
</evidence>
<dbReference type="SUPFAM" id="SSF46689">
    <property type="entry name" value="Homeodomain-like"/>
    <property type="match status" value="2"/>
</dbReference>
<dbReference type="PROSITE" id="PS00027">
    <property type="entry name" value="HOMEOBOX_1"/>
    <property type="match status" value="1"/>
</dbReference>
<feature type="domain" description="Homeobox" evidence="13">
    <location>
        <begin position="219"/>
        <end position="279"/>
    </location>
</feature>
<dbReference type="SMART" id="SM00389">
    <property type="entry name" value="HOX"/>
    <property type="match status" value="1"/>
</dbReference>
<comment type="caution">
    <text evidence="15">The sequence shown here is derived from an EMBL/GenBank/DDBJ whole genome shotgun (WGS) entry which is preliminary data.</text>
</comment>
<dbReference type="PROSITE" id="PS00034">
    <property type="entry name" value="PAIRED_1"/>
    <property type="match status" value="1"/>
</dbReference>
<dbReference type="FunFam" id="1.10.10.60:FF:000679">
    <property type="entry name" value="Homeobox protein aristaless"/>
    <property type="match status" value="1"/>
</dbReference>
<evidence type="ECO:0000256" key="3">
    <source>
        <dbReference type="ARBA" id="ARBA00022473"/>
    </source>
</evidence>
<dbReference type="GO" id="GO:0000978">
    <property type="term" value="F:RNA polymerase II cis-regulatory region sequence-specific DNA binding"/>
    <property type="evidence" value="ECO:0007669"/>
    <property type="project" value="TreeGrafter"/>
</dbReference>
<feature type="domain" description="Paired" evidence="14">
    <location>
        <begin position="39"/>
        <end position="167"/>
    </location>
</feature>
<feature type="region of interest" description="Disordered" evidence="12">
    <location>
        <begin position="279"/>
        <end position="323"/>
    </location>
</feature>
<evidence type="ECO:0000256" key="1">
    <source>
        <dbReference type="ARBA" id="ARBA00004123"/>
    </source>
</evidence>
<evidence type="ECO:0000256" key="4">
    <source>
        <dbReference type="ARBA" id="ARBA00022724"/>
    </source>
</evidence>
<dbReference type="InterPro" id="IPR009057">
    <property type="entry name" value="Homeodomain-like_sf"/>
</dbReference>
<evidence type="ECO:0000256" key="10">
    <source>
        <dbReference type="PROSITE-ProRule" id="PRU00108"/>
    </source>
</evidence>
<evidence type="ECO:0000256" key="12">
    <source>
        <dbReference type="SAM" id="MobiDB-lite"/>
    </source>
</evidence>
<feature type="DNA-binding region" description="Homeobox" evidence="10">
    <location>
        <begin position="221"/>
        <end position="280"/>
    </location>
</feature>
<comment type="similarity">
    <text evidence="2">Belongs to the paired homeobox family.</text>
</comment>
<dbReference type="InterPro" id="IPR017970">
    <property type="entry name" value="Homeobox_CS"/>
</dbReference>
<dbReference type="InterPro" id="IPR043182">
    <property type="entry name" value="PAIRED_DNA-bd_dom"/>
</dbReference>
<keyword evidence="6 10" id="KW-0238">DNA-binding</keyword>
<feature type="region of interest" description="Disordered" evidence="12">
    <location>
        <begin position="205"/>
        <end position="224"/>
    </location>
</feature>
<dbReference type="GO" id="GO:0005634">
    <property type="term" value="C:nucleus"/>
    <property type="evidence" value="ECO:0007669"/>
    <property type="project" value="UniProtKB-SubCell"/>
</dbReference>
<dbReference type="InterPro" id="IPR043565">
    <property type="entry name" value="PAX_fam"/>
</dbReference>
<keyword evidence="7 10" id="KW-0371">Homeobox</keyword>
<keyword evidence="3" id="KW-0217">Developmental protein</keyword>
<evidence type="ECO:0000256" key="11">
    <source>
        <dbReference type="RuleBase" id="RU000682"/>
    </source>
</evidence>
<dbReference type="PANTHER" id="PTHR45636:SF49">
    <property type="entry name" value="PAIRED BOX PROTEIN 3 HOMOLOG"/>
    <property type="match status" value="1"/>
</dbReference>
<evidence type="ECO:0000256" key="2">
    <source>
        <dbReference type="ARBA" id="ARBA00005733"/>
    </source>
</evidence>
<dbReference type="AlphaFoldDB" id="A0A813UHK0"/>
<dbReference type="InterPro" id="IPR001523">
    <property type="entry name" value="Paired_dom"/>
</dbReference>
<evidence type="ECO:0000259" key="13">
    <source>
        <dbReference type="PROSITE" id="PS50071"/>
    </source>
</evidence>
<evidence type="ECO:0000256" key="6">
    <source>
        <dbReference type="ARBA" id="ARBA00023125"/>
    </source>
</evidence>
<organism evidence="15 16">
    <name type="scientific">Adineta ricciae</name>
    <name type="common">Rotifer</name>
    <dbReference type="NCBI Taxonomy" id="249248"/>
    <lineage>
        <taxon>Eukaryota</taxon>
        <taxon>Metazoa</taxon>
        <taxon>Spiralia</taxon>
        <taxon>Gnathifera</taxon>
        <taxon>Rotifera</taxon>
        <taxon>Eurotatoria</taxon>
        <taxon>Bdelloidea</taxon>
        <taxon>Adinetida</taxon>
        <taxon>Adinetidae</taxon>
        <taxon>Adineta</taxon>
    </lineage>
</organism>
<dbReference type="PROSITE" id="PS51057">
    <property type="entry name" value="PAIRED_2"/>
    <property type="match status" value="1"/>
</dbReference>
<dbReference type="PRINTS" id="PR00027">
    <property type="entry name" value="PAIREDBOX"/>
</dbReference>
<feature type="compositionally biased region" description="Low complexity" evidence="12">
    <location>
        <begin position="1"/>
        <end position="20"/>
    </location>
</feature>
<dbReference type="SMART" id="SM00351">
    <property type="entry name" value="PAX"/>
    <property type="match status" value="1"/>
</dbReference>
<evidence type="ECO:0000256" key="5">
    <source>
        <dbReference type="ARBA" id="ARBA00023015"/>
    </source>
</evidence>
<keyword evidence="5" id="KW-0805">Transcription regulation</keyword>
<evidence type="ECO:0000313" key="16">
    <source>
        <dbReference type="Proteomes" id="UP000663852"/>
    </source>
</evidence>